<comment type="caution">
    <text evidence="1">The sequence shown here is derived from an EMBL/GenBank/DDBJ whole genome shotgun (WGS) entry which is preliminary data.</text>
</comment>
<gene>
    <name evidence="1" type="ORF">EDB81DRAFT_265495</name>
</gene>
<evidence type="ECO:0000313" key="2">
    <source>
        <dbReference type="Proteomes" id="UP000738349"/>
    </source>
</evidence>
<sequence length="444" mass="49204">MQTSQESSPARISRHLPFPVDLRDESIKIIEDKEVVKQLSNIFPGTTDIAEARFRSYLNFTVKQMPKEPWPLTVGGVPITICTHTEGRGPLFPMNHLEIGRSANSICQNLDLREATISDQGLRSVAAELYQKIRSISPDVRLIEVIFASERVFYVVVGDETKLWSARNKLPGRIANCPAGYMHDHELNRPGWVYREARRNRLPEPPRGNENDGVSNVLRPGVIINSTKDLAEDHSTEPWTTSGVMVKDSAGHQYLTVASLGLGEEENVYQSLPGNQKRRIGKVVHEVPFTDVAMVELNDNFQFINETSENGGTATRIARLLGENPGDDFSMSAKVLINSHLTSHSLEGNMTMKSAKIERGPPTPSSGPTDDPVRYVVYSWVYIGQVDDAKGPICPPYGTCGSVILDEENLVIGFFRYCIREGRWAGFCASVSASEVVEAGYQLA</sequence>
<organism evidence="1 2">
    <name type="scientific">Dactylonectria macrodidyma</name>
    <dbReference type="NCBI Taxonomy" id="307937"/>
    <lineage>
        <taxon>Eukaryota</taxon>
        <taxon>Fungi</taxon>
        <taxon>Dikarya</taxon>
        <taxon>Ascomycota</taxon>
        <taxon>Pezizomycotina</taxon>
        <taxon>Sordariomycetes</taxon>
        <taxon>Hypocreomycetidae</taxon>
        <taxon>Hypocreales</taxon>
        <taxon>Nectriaceae</taxon>
        <taxon>Dactylonectria</taxon>
    </lineage>
</organism>
<protein>
    <submittedName>
        <fullName evidence="1">Uncharacterized protein</fullName>
    </submittedName>
</protein>
<proteinExistence type="predicted"/>
<reference evidence="1" key="1">
    <citation type="journal article" date="2021" name="Nat. Commun.">
        <title>Genetic determinants of endophytism in the Arabidopsis root mycobiome.</title>
        <authorList>
            <person name="Mesny F."/>
            <person name="Miyauchi S."/>
            <person name="Thiergart T."/>
            <person name="Pickel B."/>
            <person name="Atanasova L."/>
            <person name="Karlsson M."/>
            <person name="Huettel B."/>
            <person name="Barry K.W."/>
            <person name="Haridas S."/>
            <person name="Chen C."/>
            <person name="Bauer D."/>
            <person name="Andreopoulos W."/>
            <person name="Pangilinan J."/>
            <person name="LaButti K."/>
            <person name="Riley R."/>
            <person name="Lipzen A."/>
            <person name="Clum A."/>
            <person name="Drula E."/>
            <person name="Henrissat B."/>
            <person name="Kohler A."/>
            <person name="Grigoriev I.V."/>
            <person name="Martin F.M."/>
            <person name="Hacquard S."/>
        </authorList>
    </citation>
    <scope>NUCLEOTIDE SEQUENCE</scope>
    <source>
        <strain evidence="1">MPI-CAGE-AT-0147</strain>
    </source>
</reference>
<dbReference type="OrthoDB" id="4155294at2759"/>
<dbReference type="EMBL" id="JAGMUV010000003">
    <property type="protein sequence ID" value="KAH7165849.1"/>
    <property type="molecule type" value="Genomic_DNA"/>
</dbReference>
<accession>A0A9P9JK37</accession>
<name>A0A9P9JK37_9HYPO</name>
<evidence type="ECO:0000313" key="1">
    <source>
        <dbReference type="EMBL" id="KAH7165849.1"/>
    </source>
</evidence>
<dbReference type="AlphaFoldDB" id="A0A9P9JK37"/>
<dbReference type="Proteomes" id="UP000738349">
    <property type="component" value="Unassembled WGS sequence"/>
</dbReference>
<keyword evidence="2" id="KW-1185">Reference proteome</keyword>